<evidence type="ECO:0000256" key="1">
    <source>
        <dbReference type="ARBA" id="ARBA00005606"/>
    </source>
</evidence>
<gene>
    <name evidence="3" type="ORF">BOKJ2_LOCUS14249</name>
</gene>
<accession>A0A811LVA4</accession>
<proteinExistence type="inferred from homology"/>
<comment type="caution">
    <text evidence="3">The sequence shown here is derived from an EMBL/GenBank/DDBJ whole genome shotgun (WGS) entry which is preliminary data.</text>
</comment>
<dbReference type="Pfam" id="PF05694">
    <property type="entry name" value="SBP56"/>
    <property type="match status" value="1"/>
</dbReference>
<evidence type="ECO:0000313" key="3">
    <source>
        <dbReference type="EMBL" id="CAD5230666.1"/>
    </source>
</evidence>
<dbReference type="Proteomes" id="UP000614601">
    <property type="component" value="Unassembled WGS sequence"/>
</dbReference>
<dbReference type="PANTHER" id="PTHR23300:SF0">
    <property type="entry name" value="METHANETHIOL OXIDASE"/>
    <property type="match status" value="1"/>
</dbReference>
<name>A0A811LVA4_9BILA</name>
<dbReference type="AlphaFoldDB" id="A0A811LVA4"/>
<dbReference type="GO" id="GO:0008430">
    <property type="term" value="F:selenium binding"/>
    <property type="evidence" value="ECO:0007669"/>
    <property type="project" value="InterPro"/>
</dbReference>
<keyword evidence="4" id="KW-1185">Reference proteome</keyword>
<evidence type="ECO:0000313" key="4">
    <source>
        <dbReference type="Proteomes" id="UP000614601"/>
    </source>
</evidence>
<keyword evidence="2" id="KW-0711">Selenium</keyword>
<comment type="similarity">
    <text evidence="1">Belongs to the selenium-binding protein family.</text>
</comment>
<evidence type="ECO:0000256" key="2">
    <source>
        <dbReference type="ARBA" id="ARBA00023266"/>
    </source>
</evidence>
<dbReference type="PANTHER" id="PTHR23300">
    <property type="entry name" value="METHANETHIOL OXIDASE"/>
    <property type="match status" value="1"/>
</dbReference>
<dbReference type="EMBL" id="CAJFCW020000006">
    <property type="protein sequence ID" value="CAG9127868.1"/>
    <property type="molecule type" value="Genomic_DNA"/>
</dbReference>
<dbReference type="SUPFAM" id="SSF75011">
    <property type="entry name" value="3-carboxy-cis,cis-mucoante lactonizing enzyme"/>
    <property type="match status" value="1"/>
</dbReference>
<organism evidence="3 4">
    <name type="scientific">Bursaphelenchus okinawaensis</name>
    <dbReference type="NCBI Taxonomy" id="465554"/>
    <lineage>
        <taxon>Eukaryota</taxon>
        <taxon>Metazoa</taxon>
        <taxon>Ecdysozoa</taxon>
        <taxon>Nematoda</taxon>
        <taxon>Chromadorea</taxon>
        <taxon>Rhabditida</taxon>
        <taxon>Tylenchina</taxon>
        <taxon>Tylenchomorpha</taxon>
        <taxon>Aphelenchoidea</taxon>
        <taxon>Aphelenchoididae</taxon>
        <taxon>Bursaphelenchus</taxon>
    </lineage>
</organism>
<protein>
    <recommendedName>
        <fullName evidence="5">Methanethiol oxidase</fullName>
    </recommendedName>
</protein>
<dbReference type="OrthoDB" id="10252446at2759"/>
<sequence length="470" mass="52948">MACCKSGILFGSPEEAMKAPREKVLMVIAINTSEDKKPDALITVDVDPDSQRYGEVLCKLPMPNIGDELHHSGWNACAGCKDDETACRSHLVLPCLHSNRIYVIDTADVTDLKVHKVIEAEEFKKYNVSAFHTPHCTPEGEVLIGCIGDNDGNNQGNLIRLDSKTFEVKGTWPTTEMLPEFHYDFWYQPRHNVLLSTEWTAPNTFKKGFSAVDLLEGKYGRHIHLWDYSKRQIMQSIQLDIITGQIPFEVRFKHNPNEPHAFLCTALGSSLIHVYKKNMQDPWLHEVSITIPPKVVASWTMPTLPALLTDIIISMDDKYLYASCWLFGEVRQYNIEDPFNIRMTGRISTGGLISKDKGLNVLVDPEGHERVETLKINGVTFQGGPQMLQLSLDGKRLYICNSLYSVWDKQFYPDMAKNGGQMIKADIDTENGGMKIDPNFIIDFGAIKDGPYAPHDMRYPGGDCTSDIFV</sequence>
<dbReference type="Proteomes" id="UP000783686">
    <property type="component" value="Unassembled WGS sequence"/>
</dbReference>
<dbReference type="EMBL" id="CAJFDH010000006">
    <property type="protein sequence ID" value="CAD5230666.1"/>
    <property type="molecule type" value="Genomic_DNA"/>
</dbReference>
<dbReference type="InterPro" id="IPR008826">
    <property type="entry name" value="Se-bd"/>
</dbReference>
<evidence type="ECO:0008006" key="5">
    <source>
        <dbReference type="Google" id="ProtNLM"/>
    </source>
</evidence>
<reference evidence="3" key="1">
    <citation type="submission" date="2020-09" db="EMBL/GenBank/DDBJ databases">
        <authorList>
            <person name="Kikuchi T."/>
        </authorList>
    </citation>
    <scope>NUCLEOTIDE SEQUENCE</scope>
    <source>
        <strain evidence="3">SH1</strain>
    </source>
</reference>